<organism evidence="2 3">
    <name type="scientific">Collinsella aerofaciens (strain ATCC 25986 / DSM 3979 / JCM 10188 / KCTC 3647 / NCTC 11838 / VPI 1003)</name>
    <dbReference type="NCBI Taxonomy" id="411903"/>
    <lineage>
        <taxon>Bacteria</taxon>
        <taxon>Bacillati</taxon>
        <taxon>Actinomycetota</taxon>
        <taxon>Coriobacteriia</taxon>
        <taxon>Coriobacteriales</taxon>
        <taxon>Coriobacteriaceae</taxon>
        <taxon>Collinsella</taxon>
    </lineage>
</organism>
<sequence>MNIRSHESLVPGTISERMETTAIKTTAPPATERTLSGESSPKKSVAANSKMTIGST</sequence>
<comment type="caution">
    <text evidence="2">The sequence shown here is derived from an EMBL/GenBank/DDBJ whole genome shotgun (WGS) entry which is preliminary data.</text>
</comment>
<feature type="compositionally biased region" description="Low complexity" evidence="1">
    <location>
        <begin position="20"/>
        <end position="31"/>
    </location>
</feature>
<reference evidence="2 3" key="1">
    <citation type="submission" date="2007-01" db="EMBL/GenBank/DDBJ databases">
        <title>Draft genome sequence of Collinsella aerofaciens (ATCC 25986).</title>
        <authorList>
            <person name="Sudarsanam P."/>
            <person name="Ley R."/>
            <person name="Guruge J."/>
            <person name="Turnbaugh P.J."/>
            <person name="Mahowald M."/>
            <person name="Liep D."/>
            <person name="Gordon J."/>
        </authorList>
    </citation>
    <scope>NUCLEOTIDE SEQUENCE [LARGE SCALE GENOMIC DNA]</scope>
    <source>
        <strain evidence="3">ATCC 25986 / DSM 3979 / JCM 10188 / KCTC 3647 / NCTC 11838 / VPI 1003</strain>
    </source>
</reference>
<accession>A4EC76</accession>
<feature type="region of interest" description="Disordered" evidence="1">
    <location>
        <begin position="1"/>
        <end position="56"/>
    </location>
</feature>
<reference evidence="2 3" key="2">
    <citation type="submission" date="2007-04" db="EMBL/GenBank/DDBJ databases">
        <authorList>
            <person name="Fulton L."/>
            <person name="Clifton S."/>
            <person name="Fulton B."/>
            <person name="Xu J."/>
            <person name="Minx P."/>
            <person name="Mardis E.R."/>
            <person name="Wilson R.K."/>
        </authorList>
    </citation>
    <scope>NUCLEOTIDE SEQUENCE [LARGE SCALE GENOMIC DNA]</scope>
    <source>
        <strain evidence="3">ATCC 25986 / DSM 3979 / JCM 10188 / KCTC 3647 / NCTC 11838 / VPI 1003</strain>
    </source>
</reference>
<evidence type="ECO:0000256" key="1">
    <source>
        <dbReference type="SAM" id="MobiDB-lite"/>
    </source>
</evidence>
<feature type="compositionally biased region" description="Polar residues" evidence="1">
    <location>
        <begin position="46"/>
        <end position="56"/>
    </location>
</feature>
<dbReference type="Proteomes" id="UP000002979">
    <property type="component" value="Unassembled WGS sequence"/>
</dbReference>
<dbReference type="AlphaFoldDB" id="A4EC76"/>
<evidence type="ECO:0000313" key="3">
    <source>
        <dbReference type="Proteomes" id="UP000002979"/>
    </source>
</evidence>
<evidence type="ECO:0000313" key="2">
    <source>
        <dbReference type="EMBL" id="EBA38777.1"/>
    </source>
</evidence>
<gene>
    <name evidence="2" type="ORF">COLAER_02056</name>
</gene>
<name>A4EC76_COLAA</name>
<proteinExistence type="predicted"/>
<protein>
    <submittedName>
        <fullName evidence="2">Uncharacterized protein</fullName>
    </submittedName>
</protein>
<dbReference type="EMBL" id="AAVN02000010">
    <property type="protein sequence ID" value="EBA38777.1"/>
    <property type="molecule type" value="Genomic_DNA"/>
</dbReference>